<dbReference type="AlphaFoldDB" id="A0A1I1WPE2"/>
<dbReference type="RefSeq" id="WP_093922955.1">
    <property type="nucleotide sequence ID" value="NZ_FOMW01000004.1"/>
</dbReference>
<dbReference type="PROSITE" id="PS50943">
    <property type="entry name" value="HTH_CROC1"/>
    <property type="match status" value="1"/>
</dbReference>
<evidence type="ECO:0000256" key="1">
    <source>
        <dbReference type="SAM" id="MobiDB-lite"/>
    </source>
</evidence>
<accession>A0A1I1WPE2</accession>
<dbReference type="CDD" id="cd00093">
    <property type="entry name" value="HTH_XRE"/>
    <property type="match status" value="1"/>
</dbReference>
<dbReference type="SMART" id="SM00530">
    <property type="entry name" value="HTH_XRE"/>
    <property type="match status" value="1"/>
</dbReference>
<dbReference type="SUPFAM" id="SSF47413">
    <property type="entry name" value="lambda repressor-like DNA-binding domains"/>
    <property type="match status" value="1"/>
</dbReference>
<gene>
    <name evidence="3" type="ORF">SAMN04488523_1047</name>
</gene>
<organism evidence="3 4">
    <name type="scientific">Sulfitobacter brevis</name>
    <dbReference type="NCBI Taxonomy" id="74348"/>
    <lineage>
        <taxon>Bacteria</taxon>
        <taxon>Pseudomonadati</taxon>
        <taxon>Pseudomonadota</taxon>
        <taxon>Alphaproteobacteria</taxon>
        <taxon>Rhodobacterales</taxon>
        <taxon>Roseobacteraceae</taxon>
        <taxon>Sulfitobacter</taxon>
    </lineage>
</organism>
<feature type="domain" description="HTH cro/C1-type" evidence="2">
    <location>
        <begin position="17"/>
        <end position="70"/>
    </location>
</feature>
<dbReference type="Pfam" id="PF01381">
    <property type="entry name" value="HTH_3"/>
    <property type="match status" value="1"/>
</dbReference>
<keyword evidence="4" id="KW-1185">Reference proteome</keyword>
<dbReference type="EMBL" id="FOMW01000004">
    <property type="protein sequence ID" value="SFD95293.1"/>
    <property type="molecule type" value="Genomic_DNA"/>
</dbReference>
<protein>
    <submittedName>
        <fullName evidence="3">Transcriptional regulator, XRE family</fullName>
    </submittedName>
</protein>
<reference evidence="4" key="1">
    <citation type="submission" date="2016-10" db="EMBL/GenBank/DDBJ databases">
        <authorList>
            <person name="Varghese N."/>
            <person name="Submissions S."/>
        </authorList>
    </citation>
    <scope>NUCLEOTIDE SEQUENCE [LARGE SCALE GENOMIC DNA]</scope>
    <source>
        <strain evidence="4">DSM 11443</strain>
    </source>
</reference>
<evidence type="ECO:0000313" key="3">
    <source>
        <dbReference type="EMBL" id="SFD95293.1"/>
    </source>
</evidence>
<dbReference type="GO" id="GO:0003677">
    <property type="term" value="F:DNA binding"/>
    <property type="evidence" value="ECO:0007669"/>
    <property type="project" value="InterPro"/>
</dbReference>
<dbReference type="InterPro" id="IPR001387">
    <property type="entry name" value="Cro/C1-type_HTH"/>
</dbReference>
<dbReference type="InterPro" id="IPR010982">
    <property type="entry name" value="Lambda_DNA-bd_dom_sf"/>
</dbReference>
<proteinExistence type="predicted"/>
<name>A0A1I1WPE2_9RHOB</name>
<dbReference type="OrthoDB" id="8092542at2"/>
<sequence length="122" mass="13069">MSNLRAQRALVNLGRNVKQARLARRLAMLDLAERASVSEKTIQRLERGDAGVGIGNLAAVLAALGEPDALAKILRIEDDAVGLSRALDGIPKRGISYVKRGRARAPDSRHEAEGDDDEGVGF</sequence>
<feature type="region of interest" description="Disordered" evidence="1">
    <location>
        <begin position="100"/>
        <end position="122"/>
    </location>
</feature>
<evidence type="ECO:0000313" key="4">
    <source>
        <dbReference type="Proteomes" id="UP000198977"/>
    </source>
</evidence>
<dbReference type="STRING" id="74348.SAMN04488523_1047"/>
<dbReference type="Proteomes" id="UP000198977">
    <property type="component" value="Unassembled WGS sequence"/>
</dbReference>
<feature type="compositionally biased region" description="Acidic residues" evidence="1">
    <location>
        <begin position="113"/>
        <end position="122"/>
    </location>
</feature>
<dbReference type="Gene3D" id="1.10.260.40">
    <property type="entry name" value="lambda repressor-like DNA-binding domains"/>
    <property type="match status" value="1"/>
</dbReference>
<evidence type="ECO:0000259" key="2">
    <source>
        <dbReference type="PROSITE" id="PS50943"/>
    </source>
</evidence>